<evidence type="ECO:0000256" key="5">
    <source>
        <dbReference type="ARBA" id="ARBA00023163"/>
    </source>
</evidence>
<proteinExistence type="inferred from homology"/>
<evidence type="ECO:0000256" key="4">
    <source>
        <dbReference type="ARBA" id="ARBA00023082"/>
    </source>
</evidence>
<dbReference type="InterPro" id="IPR013249">
    <property type="entry name" value="RNA_pol_sigma70_r4_t2"/>
</dbReference>
<dbReference type="InterPro" id="IPR014284">
    <property type="entry name" value="RNA_pol_sigma-70_dom"/>
</dbReference>
<reference evidence="9" key="1">
    <citation type="submission" date="2016-04" db="EMBL/GenBank/DDBJ databases">
        <authorList>
            <person name="Chen L."/>
            <person name="Zhuang W."/>
            <person name="Wang G."/>
        </authorList>
    </citation>
    <scope>NUCLEOTIDE SEQUENCE [LARGE SCALE GENOMIC DNA]</scope>
    <source>
        <strain evidence="9">208</strain>
    </source>
</reference>
<dbReference type="PANTHER" id="PTHR43133">
    <property type="entry name" value="RNA POLYMERASE ECF-TYPE SIGMA FACTO"/>
    <property type="match status" value="1"/>
</dbReference>
<dbReference type="GO" id="GO:0003677">
    <property type="term" value="F:DNA binding"/>
    <property type="evidence" value="ECO:0007669"/>
    <property type="project" value="InterPro"/>
</dbReference>
<dbReference type="GO" id="GO:0006352">
    <property type="term" value="P:DNA-templated transcription initiation"/>
    <property type="evidence" value="ECO:0007669"/>
    <property type="project" value="InterPro"/>
</dbReference>
<comment type="function">
    <text evidence="6">Sigma factors are initiation factors that promote the attachment of RNA polymerase to specific initiation sites and are then released. Sigma-S contributes to the protection against external stress, thus playing a role in cellular fitness and survival.</text>
</comment>
<name>A0A1V9FE69_9BACT</name>
<dbReference type="OrthoDB" id="663247at2"/>
<protein>
    <recommendedName>
        <fullName evidence="2">RNA polymerase sigma factor SigS</fullName>
    </recommendedName>
</protein>
<dbReference type="GO" id="GO:0016987">
    <property type="term" value="F:sigma factor activity"/>
    <property type="evidence" value="ECO:0007669"/>
    <property type="project" value="UniProtKB-KW"/>
</dbReference>
<dbReference type="NCBIfam" id="TIGR02937">
    <property type="entry name" value="sigma70-ECF"/>
    <property type="match status" value="1"/>
</dbReference>
<keyword evidence="3" id="KW-0805">Transcription regulation</keyword>
<evidence type="ECO:0000259" key="7">
    <source>
        <dbReference type="SMART" id="SM00421"/>
    </source>
</evidence>
<dbReference type="Gene3D" id="1.10.1740.10">
    <property type="match status" value="1"/>
</dbReference>
<dbReference type="PRINTS" id="PR00038">
    <property type="entry name" value="HTHLUXR"/>
</dbReference>
<comment type="caution">
    <text evidence="8">The sequence shown here is derived from an EMBL/GenBank/DDBJ whole genome shotgun (WGS) entry which is preliminary data.</text>
</comment>
<dbReference type="Proteomes" id="UP000192276">
    <property type="component" value="Unassembled WGS sequence"/>
</dbReference>
<gene>
    <name evidence="8" type="ORF">A4R26_05490</name>
</gene>
<evidence type="ECO:0000256" key="2">
    <source>
        <dbReference type="ARBA" id="ARBA00021245"/>
    </source>
</evidence>
<dbReference type="AlphaFoldDB" id="A0A1V9FE69"/>
<dbReference type="SUPFAM" id="SSF88946">
    <property type="entry name" value="Sigma2 domain of RNA polymerase sigma factors"/>
    <property type="match status" value="1"/>
</dbReference>
<keyword evidence="5" id="KW-0804">Transcription</keyword>
<evidence type="ECO:0000256" key="6">
    <source>
        <dbReference type="ARBA" id="ARBA00024701"/>
    </source>
</evidence>
<dbReference type="STRING" id="550983.A4R26_05490"/>
<dbReference type="Pfam" id="PF04542">
    <property type="entry name" value="Sigma70_r2"/>
    <property type="match status" value="1"/>
</dbReference>
<dbReference type="SMART" id="SM00421">
    <property type="entry name" value="HTH_LUXR"/>
    <property type="match status" value="1"/>
</dbReference>
<dbReference type="Pfam" id="PF08281">
    <property type="entry name" value="Sigma70_r4_2"/>
    <property type="match status" value="1"/>
</dbReference>
<keyword evidence="4" id="KW-0731">Sigma factor</keyword>
<dbReference type="InterPro" id="IPR039425">
    <property type="entry name" value="RNA_pol_sigma-70-like"/>
</dbReference>
<evidence type="ECO:0000313" key="8">
    <source>
        <dbReference type="EMBL" id="OQP56612.1"/>
    </source>
</evidence>
<evidence type="ECO:0000256" key="1">
    <source>
        <dbReference type="ARBA" id="ARBA00007788"/>
    </source>
</evidence>
<comment type="similarity">
    <text evidence="1">Belongs to the sigma-70 factor family.</text>
</comment>
<dbReference type="InterPro" id="IPR007627">
    <property type="entry name" value="RNA_pol_sigma70_r2"/>
</dbReference>
<dbReference type="EMBL" id="LWBP01000199">
    <property type="protein sequence ID" value="OQP56612.1"/>
    <property type="molecule type" value="Genomic_DNA"/>
</dbReference>
<dbReference type="InterPro" id="IPR036388">
    <property type="entry name" value="WH-like_DNA-bd_sf"/>
</dbReference>
<organism evidence="8 9">
    <name type="scientific">Niastella populi</name>
    <dbReference type="NCBI Taxonomy" id="550983"/>
    <lineage>
        <taxon>Bacteria</taxon>
        <taxon>Pseudomonadati</taxon>
        <taxon>Bacteroidota</taxon>
        <taxon>Chitinophagia</taxon>
        <taxon>Chitinophagales</taxon>
        <taxon>Chitinophagaceae</taxon>
        <taxon>Niastella</taxon>
    </lineage>
</organism>
<dbReference type="InterPro" id="IPR016032">
    <property type="entry name" value="Sig_transdc_resp-reg_C-effctor"/>
</dbReference>
<evidence type="ECO:0000256" key="3">
    <source>
        <dbReference type="ARBA" id="ARBA00023015"/>
    </source>
</evidence>
<feature type="domain" description="HTH luxR-type" evidence="7">
    <location>
        <begin position="128"/>
        <end position="183"/>
    </location>
</feature>
<dbReference type="InterPro" id="IPR000792">
    <property type="entry name" value="Tscrpt_reg_LuxR_C"/>
</dbReference>
<sequence length="191" mass="22273">MPMSGMNSDLVLITDIRSGCEKAFLLAYRQYHEKLYFYFLQKTRSEDVSEELVQLTYIKLWQYRESLNTQLPFSQQLFRISKTTLIDVLRKKAANRLVSIDNVTRFDVADEETKPQAEHHWELVKESLYHLPPMQRQIVAYRLEGMSNGEIAGHLSISKKTVENQVNRAIREIKKNAGISVILLVAILEHY</sequence>
<dbReference type="InterPro" id="IPR013325">
    <property type="entry name" value="RNA_pol_sigma_r2"/>
</dbReference>
<dbReference type="Gene3D" id="1.10.10.10">
    <property type="entry name" value="Winged helix-like DNA-binding domain superfamily/Winged helix DNA-binding domain"/>
    <property type="match status" value="1"/>
</dbReference>
<evidence type="ECO:0000313" key="9">
    <source>
        <dbReference type="Proteomes" id="UP000192276"/>
    </source>
</evidence>
<dbReference type="PANTHER" id="PTHR43133:SF46">
    <property type="entry name" value="RNA POLYMERASE SIGMA-70 FACTOR ECF SUBFAMILY"/>
    <property type="match status" value="1"/>
</dbReference>
<dbReference type="SUPFAM" id="SSF46894">
    <property type="entry name" value="C-terminal effector domain of the bipartite response regulators"/>
    <property type="match status" value="1"/>
</dbReference>
<keyword evidence="9" id="KW-1185">Reference proteome</keyword>
<accession>A0A1V9FE69</accession>